<evidence type="ECO:0000313" key="1">
    <source>
        <dbReference type="EMBL" id="GGJ24684.1"/>
    </source>
</evidence>
<accession>A0ABQ2CWV2</accession>
<comment type="caution">
    <text evidence="1">The sequence shown here is derived from an EMBL/GenBank/DDBJ whole genome shotgun (WGS) entry which is preliminary data.</text>
</comment>
<organism evidence="1 2">
    <name type="scientific">Deinococcus roseus</name>
    <dbReference type="NCBI Taxonomy" id="392414"/>
    <lineage>
        <taxon>Bacteria</taxon>
        <taxon>Thermotogati</taxon>
        <taxon>Deinococcota</taxon>
        <taxon>Deinococci</taxon>
        <taxon>Deinococcales</taxon>
        <taxon>Deinococcaceae</taxon>
        <taxon>Deinococcus</taxon>
    </lineage>
</organism>
<dbReference type="Proteomes" id="UP000632222">
    <property type="component" value="Unassembled WGS sequence"/>
</dbReference>
<protein>
    <recommendedName>
        <fullName evidence="3">Single-stranded DNA-binding protein</fullName>
    </recommendedName>
</protein>
<keyword evidence="2" id="KW-1185">Reference proteome</keyword>
<sequence>MDFLTPEQFQNLRAPLTRDDSNEVLERLNTLFEHDWSLELDVFDVEHPTVRARIRIRHITRDGLGQADTLRAAEKQAVLNAARVLGMGTGNPDEAPVVASSEPAPLPEKPKAHQHIDELMQKCGELGLGKEAAKLMLEFKGYGATLDDSRKFYVALRELLKKNGHHA</sequence>
<gene>
    <name evidence="1" type="ORF">GCM10008938_08510</name>
</gene>
<proteinExistence type="predicted"/>
<dbReference type="EMBL" id="BMOD01000002">
    <property type="protein sequence ID" value="GGJ24684.1"/>
    <property type="molecule type" value="Genomic_DNA"/>
</dbReference>
<dbReference type="RefSeq" id="WP_189000357.1">
    <property type="nucleotide sequence ID" value="NZ_BMOD01000002.1"/>
</dbReference>
<evidence type="ECO:0000313" key="2">
    <source>
        <dbReference type="Proteomes" id="UP000632222"/>
    </source>
</evidence>
<name>A0ABQ2CWV2_9DEIO</name>
<reference evidence="2" key="1">
    <citation type="journal article" date="2019" name="Int. J. Syst. Evol. Microbiol.">
        <title>The Global Catalogue of Microorganisms (GCM) 10K type strain sequencing project: providing services to taxonomists for standard genome sequencing and annotation.</title>
        <authorList>
            <consortium name="The Broad Institute Genomics Platform"/>
            <consortium name="The Broad Institute Genome Sequencing Center for Infectious Disease"/>
            <person name="Wu L."/>
            <person name="Ma J."/>
        </authorList>
    </citation>
    <scope>NUCLEOTIDE SEQUENCE [LARGE SCALE GENOMIC DNA]</scope>
    <source>
        <strain evidence="2">JCM 14370</strain>
    </source>
</reference>
<evidence type="ECO:0008006" key="3">
    <source>
        <dbReference type="Google" id="ProtNLM"/>
    </source>
</evidence>